<organism evidence="5 6">
    <name type="scientific">Stutzerimonas stutzeri</name>
    <name type="common">Pseudomonas stutzeri</name>
    <dbReference type="NCBI Taxonomy" id="316"/>
    <lineage>
        <taxon>Bacteria</taxon>
        <taxon>Pseudomonadati</taxon>
        <taxon>Pseudomonadota</taxon>
        <taxon>Gammaproteobacteria</taxon>
        <taxon>Pseudomonadales</taxon>
        <taxon>Pseudomonadaceae</taxon>
        <taxon>Stutzerimonas</taxon>
    </lineage>
</organism>
<comment type="caution">
    <text evidence="5">The sequence shown here is derived from an EMBL/GenBank/DDBJ whole genome shotgun (WGS) entry which is preliminary data.</text>
</comment>
<feature type="domain" description="Beta-Casp" evidence="4">
    <location>
        <begin position="251"/>
        <end position="404"/>
    </location>
</feature>
<evidence type="ECO:0000256" key="1">
    <source>
        <dbReference type="ARBA" id="ARBA00022801"/>
    </source>
</evidence>
<dbReference type="InterPro" id="IPR036866">
    <property type="entry name" value="RibonucZ/Hydroxyglut_hydro"/>
</dbReference>
<protein>
    <submittedName>
        <fullName evidence="5">MBL fold metallo-hydrolase</fullName>
    </submittedName>
</protein>
<dbReference type="Proteomes" id="UP001161139">
    <property type="component" value="Unassembled WGS sequence"/>
</dbReference>
<evidence type="ECO:0000259" key="4">
    <source>
        <dbReference type="SMART" id="SM01027"/>
    </source>
</evidence>
<evidence type="ECO:0000313" key="5">
    <source>
        <dbReference type="EMBL" id="MDH0687616.1"/>
    </source>
</evidence>
<feature type="region of interest" description="Disordered" evidence="2">
    <location>
        <begin position="268"/>
        <end position="287"/>
    </location>
</feature>
<sequence>MPYPQITHHGAVNGVTGSCHELHADAANSYLIDCGLFQGADVSSDGRAGQGSLEIDFPLGTVRALIATHVHIDHVGRIPYLLAAGFEGPILCSEPSAKLLPIVLEDAFKLGVSRDQKQVERYIKLIEQRIIALPYNTWFNLRDADDLVCRIRLQRAGHILGSAYVEFDLTYPKTGEKKRVVFSGDLGAPHAPLLPAPKPPHCADILVIESTYGNRQHENRRTRRQRLERVIEQALEDNGTVLIPAFSIGRTQELLYELEEIIHGAQSKLPLSSRERGPDGSAGQPGIETNWPELPIILDSPLASRFTAAYRELQPFWNREALKRVQSGRRPLGFEQLITVDSHGDHLSMVQHLARTARPAIVIAGNGMCSSGRIVNYLKAMLGDSRHNVLFVGYQAAGTPGRAIQTFGPQGGYVDLEGERLNIKAGVSSIGGYSAHADQDGLVRFVTGMRRKPSHIRIVHGEQKAKQALAERLDAFYQGKQQALQLTIPQ</sequence>
<evidence type="ECO:0000256" key="2">
    <source>
        <dbReference type="SAM" id="MobiDB-lite"/>
    </source>
</evidence>
<accession>A0ABD4XXL6</accession>
<dbReference type="Gene3D" id="3.40.50.10890">
    <property type="match status" value="1"/>
</dbReference>
<dbReference type="GO" id="GO:0016787">
    <property type="term" value="F:hydrolase activity"/>
    <property type="evidence" value="ECO:0007669"/>
    <property type="project" value="UniProtKB-KW"/>
</dbReference>
<dbReference type="CDD" id="cd16295">
    <property type="entry name" value="TTHA0252-CPSF-like_MBL-fold"/>
    <property type="match status" value="1"/>
</dbReference>
<dbReference type="RefSeq" id="WP_279649140.1">
    <property type="nucleotide sequence ID" value="NZ_JAOCDG010000007.1"/>
</dbReference>
<dbReference type="Gene3D" id="3.60.15.10">
    <property type="entry name" value="Ribonuclease Z/Hydroxyacylglutathione hydrolase-like"/>
    <property type="match status" value="1"/>
</dbReference>
<dbReference type="InterPro" id="IPR001279">
    <property type="entry name" value="Metallo-B-lactamas"/>
</dbReference>
<keyword evidence="1" id="KW-0378">Hydrolase</keyword>
<name>A0ABD4XXL6_STUST</name>
<gene>
    <name evidence="5" type="ORF">N5D09_05900</name>
</gene>
<evidence type="ECO:0000259" key="3">
    <source>
        <dbReference type="SMART" id="SM00849"/>
    </source>
</evidence>
<evidence type="ECO:0000313" key="6">
    <source>
        <dbReference type="Proteomes" id="UP001161139"/>
    </source>
</evidence>
<dbReference type="Pfam" id="PF00753">
    <property type="entry name" value="Lactamase_B"/>
    <property type="match status" value="1"/>
</dbReference>
<dbReference type="Pfam" id="PF10996">
    <property type="entry name" value="Beta-Casp"/>
    <property type="match status" value="1"/>
</dbReference>
<dbReference type="InterPro" id="IPR022712">
    <property type="entry name" value="Beta_Casp"/>
</dbReference>
<dbReference type="InterPro" id="IPR011108">
    <property type="entry name" value="RMMBL"/>
</dbReference>
<proteinExistence type="predicted"/>
<dbReference type="SMART" id="SM01027">
    <property type="entry name" value="Beta-Casp"/>
    <property type="match status" value="1"/>
</dbReference>
<dbReference type="AlphaFoldDB" id="A0ABD4XXL6"/>
<dbReference type="SMART" id="SM00849">
    <property type="entry name" value="Lactamase_B"/>
    <property type="match status" value="1"/>
</dbReference>
<dbReference type="PANTHER" id="PTHR11203:SF37">
    <property type="entry name" value="INTEGRATOR COMPLEX SUBUNIT 11"/>
    <property type="match status" value="1"/>
</dbReference>
<dbReference type="InterPro" id="IPR050698">
    <property type="entry name" value="MBL"/>
</dbReference>
<reference evidence="5" key="1">
    <citation type="submission" date="2022-09" db="EMBL/GenBank/DDBJ databases">
        <title>Intensive care unit water sources are persistently colonized with multi-drug resistant bacteria and are the site of extensive horizontal gene transfer of antibiotic resistance genes.</title>
        <authorList>
            <person name="Diorio-Toth L."/>
        </authorList>
    </citation>
    <scope>NUCLEOTIDE SEQUENCE</scope>
    <source>
        <strain evidence="5">GD03864</strain>
    </source>
</reference>
<feature type="domain" description="Metallo-beta-lactamase" evidence="3">
    <location>
        <begin position="16"/>
        <end position="235"/>
    </location>
</feature>
<dbReference type="EMBL" id="JAOCDG010000007">
    <property type="protein sequence ID" value="MDH0687616.1"/>
    <property type="molecule type" value="Genomic_DNA"/>
</dbReference>
<dbReference type="SUPFAM" id="SSF56281">
    <property type="entry name" value="Metallo-hydrolase/oxidoreductase"/>
    <property type="match status" value="1"/>
</dbReference>
<dbReference type="PANTHER" id="PTHR11203">
    <property type="entry name" value="CLEAVAGE AND POLYADENYLATION SPECIFICITY FACTOR FAMILY MEMBER"/>
    <property type="match status" value="1"/>
</dbReference>
<dbReference type="Pfam" id="PF07521">
    <property type="entry name" value="RMMBL"/>
    <property type="match status" value="1"/>
</dbReference>